<sequence length="118" mass="11818">MTGTLTALGGLGMLVAGSTGDGDLPTWLLALGLPVGGVLLAGGISLLNRRRATWVLWGSVAAVAVLLLALLAATVTLDGDETIGLLFFVIAALVLPVVTASLSGQRVVQQWAAAGQQG</sequence>
<dbReference type="Proteomes" id="UP000471152">
    <property type="component" value="Unassembled WGS sequence"/>
</dbReference>
<keyword evidence="1" id="KW-0472">Membrane</keyword>
<evidence type="ECO:0000313" key="5">
    <source>
        <dbReference type="Proteomes" id="UP000471152"/>
    </source>
</evidence>
<reference evidence="3 5" key="2">
    <citation type="submission" date="2020-02" db="EMBL/GenBank/DDBJ databases">
        <title>The WGS of Modestobacter muralis DSM 100205.</title>
        <authorList>
            <person name="Jiang Z."/>
        </authorList>
    </citation>
    <scope>NUCLEOTIDE SEQUENCE [LARGE SCALE GENOMIC DNA]</scope>
    <source>
        <strain evidence="3 5">DSM 100205</strain>
    </source>
</reference>
<evidence type="ECO:0000313" key="2">
    <source>
        <dbReference type="EMBL" id="NEK93744.1"/>
    </source>
</evidence>
<comment type="caution">
    <text evidence="3">The sequence shown here is derived from an EMBL/GenBank/DDBJ whole genome shotgun (WGS) entry which is preliminary data.</text>
</comment>
<dbReference type="AlphaFoldDB" id="A0A6P0H4D2"/>
<feature type="transmembrane region" description="Helical" evidence="1">
    <location>
        <begin position="26"/>
        <end position="47"/>
    </location>
</feature>
<name>A0A6P0H4D2_9ACTN</name>
<dbReference type="EMBL" id="JAAGWB010000013">
    <property type="protein sequence ID" value="NEN50511.1"/>
    <property type="molecule type" value="Genomic_DNA"/>
</dbReference>
<accession>A0A6P0H4D2</accession>
<dbReference type="Proteomes" id="UP000468828">
    <property type="component" value="Unassembled WGS sequence"/>
</dbReference>
<gene>
    <name evidence="3" type="ORF">G3R41_06070</name>
    <name evidence="2" type="ORF">GCU67_06070</name>
</gene>
<dbReference type="RefSeq" id="WP_163610151.1">
    <property type="nucleotide sequence ID" value="NZ_JAAGWB010000013.1"/>
</dbReference>
<organism evidence="3 5">
    <name type="scientific">Modestobacter muralis</name>
    <dbReference type="NCBI Taxonomy" id="1608614"/>
    <lineage>
        <taxon>Bacteria</taxon>
        <taxon>Bacillati</taxon>
        <taxon>Actinomycetota</taxon>
        <taxon>Actinomycetes</taxon>
        <taxon>Geodermatophilales</taxon>
        <taxon>Geodermatophilaceae</taxon>
        <taxon>Modestobacter</taxon>
    </lineage>
</organism>
<keyword evidence="4" id="KW-1185">Reference proteome</keyword>
<evidence type="ECO:0000313" key="4">
    <source>
        <dbReference type="Proteomes" id="UP000468828"/>
    </source>
</evidence>
<feature type="transmembrane region" description="Helical" evidence="1">
    <location>
        <begin position="83"/>
        <end position="102"/>
    </location>
</feature>
<feature type="transmembrane region" description="Helical" evidence="1">
    <location>
        <begin position="54"/>
        <end position="77"/>
    </location>
</feature>
<keyword evidence="1" id="KW-0812">Transmembrane</keyword>
<proteinExistence type="predicted"/>
<protein>
    <submittedName>
        <fullName evidence="3">Uncharacterized protein</fullName>
    </submittedName>
</protein>
<dbReference type="EMBL" id="JAAGWH010000013">
    <property type="protein sequence ID" value="NEK93744.1"/>
    <property type="molecule type" value="Genomic_DNA"/>
</dbReference>
<evidence type="ECO:0000256" key="1">
    <source>
        <dbReference type="SAM" id="Phobius"/>
    </source>
</evidence>
<reference evidence="2 4" key="1">
    <citation type="submission" date="2020-01" db="EMBL/GenBank/DDBJ databases">
        <title>the WGS Modestobacter muralis CPCC 204518.</title>
        <authorList>
            <person name="Jiang Z."/>
        </authorList>
    </citation>
    <scope>NUCLEOTIDE SEQUENCE [LARGE SCALE GENOMIC DNA]</scope>
    <source>
        <strain evidence="2 4">DSM 100205</strain>
    </source>
</reference>
<evidence type="ECO:0000313" key="3">
    <source>
        <dbReference type="EMBL" id="NEN50511.1"/>
    </source>
</evidence>
<keyword evidence="1" id="KW-1133">Transmembrane helix</keyword>